<sequence length="315" mass="35243">MLENAPAAAAPTPSGGGYSKKIEVFNDPGEYDGSKAKFEEWWAKMRAWLKLNEHAIAPESHEAVLAVLSRLKGAKAGPFAQTRITKGTAYTWATLVSDVEGLFRTTNQVDWARSQLRSLVQGKMSTDDYIVKYEALYQQAAIDESHAISILETNTRRSIIAQIFREDKRSPVLFTYLKEIRRVGAAQEALDFVMGSSFRKVASRDPDAMQIDAAQRGSSPKKMSCYNCGGDHGVKNCPKPRIQCPSCKWLGGKHKKECAGGRNVRVAEQPQEQPRREAPRGQDPFAAIRHMNYDEMRAYFWDMKDVHDKGKGRAA</sequence>
<evidence type="ECO:0000313" key="3">
    <source>
        <dbReference type="EMBL" id="RHW29203.1"/>
    </source>
</evidence>
<keyword evidence="4" id="KW-1185">Reference proteome</keyword>
<evidence type="ECO:0000313" key="4">
    <source>
        <dbReference type="Proteomes" id="UP000285456"/>
    </source>
</evidence>
<dbReference type="Pfam" id="PF03732">
    <property type="entry name" value="Retrotrans_gag"/>
    <property type="match status" value="1"/>
</dbReference>
<evidence type="ECO:0000259" key="2">
    <source>
        <dbReference type="Pfam" id="PF03732"/>
    </source>
</evidence>
<accession>A0A417Y907</accession>
<dbReference type="AlphaFoldDB" id="A0A417Y907"/>
<comment type="caution">
    <text evidence="3">The sequence shown here is derived from an EMBL/GenBank/DDBJ whole genome shotgun (WGS) entry which is preliminary data.</text>
</comment>
<protein>
    <recommendedName>
        <fullName evidence="2">Retrotransposon gag domain-containing protein</fullName>
    </recommendedName>
</protein>
<reference evidence="3 4" key="1">
    <citation type="journal article" date="2007" name="Int. J. Syst. Evol. Microbiol.">
        <title>Oceanobacillus profundus sp. nov., isolated from a deep-sea sediment core.</title>
        <authorList>
            <person name="Kim Y.G."/>
            <person name="Choi D.H."/>
            <person name="Hyun S."/>
            <person name="Cho B.C."/>
        </authorList>
    </citation>
    <scope>NUCLEOTIDE SEQUENCE [LARGE SCALE GENOMIC DNA]</scope>
    <source>
        <strain evidence="3 4">DSM 18246</strain>
    </source>
</reference>
<gene>
    <name evidence="3" type="ORF">D1B32_23455</name>
</gene>
<dbReference type="EMBL" id="QWEH01000045">
    <property type="protein sequence ID" value="RHW29203.1"/>
    <property type="molecule type" value="Genomic_DNA"/>
</dbReference>
<organism evidence="3 4">
    <name type="scientific">Oceanobacillus profundus</name>
    <dbReference type="NCBI Taxonomy" id="372463"/>
    <lineage>
        <taxon>Bacteria</taxon>
        <taxon>Bacillati</taxon>
        <taxon>Bacillota</taxon>
        <taxon>Bacilli</taxon>
        <taxon>Bacillales</taxon>
        <taxon>Bacillaceae</taxon>
        <taxon>Oceanobacillus</taxon>
    </lineage>
</organism>
<evidence type="ECO:0000256" key="1">
    <source>
        <dbReference type="SAM" id="MobiDB-lite"/>
    </source>
</evidence>
<feature type="region of interest" description="Disordered" evidence="1">
    <location>
        <begin position="261"/>
        <end position="285"/>
    </location>
</feature>
<dbReference type="InterPro" id="IPR005162">
    <property type="entry name" value="Retrotrans_gag_dom"/>
</dbReference>
<feature type="domain" description="Retrotransposon gag" evidence="2">
    <location>
        <begin position="83"/>
        <end position="149"/>
    </location>
</feature>
<dbReference type="Proteomes" id="UP000285456">
    <property type="component" value="Unassembled WGS sequence"/>
</dbReference>
<name>A0A417Y907_9BACI</name>
<proteinExistence type="predicted"/>